<dbReference type="PANTHER" id="PTHR33619:SF3">
    <property type="entry name" value="POLYSACCHARIDE EXPORT PROTEIN GFCE-RELATED"/>
    <property type="match status" value="1"/>
</dbReference>
<evidence type="ECO:0000313" key="4">
    <source>
        <dbReference type="EMBL" id="CAJ73948.1"/>
    </source>
</evidence>
<dbReference type="InterPro" id="IPR049712">
    <property type="entry name" value="Poly_export"/>
</dbReference>
<sequence>MTNNNYLLKRKEPDMRKKQSKTTLQIICIFIGLLCTTSFAFSADNISNNEYVVGPEDILDIRVWDNEDMDRMVEVSQNGAFTFPLIGKVDADGLSVFELEMLMEKKLLEGGYLVSPHVTVKVEKYQSKKVFVVGEVITPGEYDWKNSMTVRQAIAQAGGVTEKASPRRVIVVRTKDGKEKEYKSKLDALVKPNDIIRVPVRYF</sequence>
<dbReference type="Gene3D" id="3.10.560.10">
    <property type="entry name" value="Outer membrane lipoprotein wza domain like"/>
    <property type="match status" value="1"/>
</dbReference>
<dbReference type="Gene3D" id="3.30.1950.10">
    <property type="entry name" value="wza like domain"/>
    <property type="match status" value="1"/>
</dbReference>
<dbReference type="AlphaFoldDB" id="Q1Q1R7"/>
<protein>
    <submittedName>
        <fullName evidence="4">Uncharacterized protein</fullName>
    </submittedName>
</protein>
<name>Q1Q1R7_KUEST</name>
<dbReference type="PANTHER" id="PTHR33619">
    <property type="entry name" value="POLYSACCHARIDE EXPORT PROTEIN GFCE-RELATED"/>
    <property type="match status" value="1"/>
</dbReference>
<evidence type="ECO:0000256" key="1">
    <source>
        <dbReference type="ARBA" id="ARBA00022729"/>
    </source>
</evidence>
<feature type="domain" description="Polysaccharide export protein N-terminal" evidence="2">
    <location>
        <begin position="47"/>
        <end position="122"/>
    </location>
</feature>
<feature type="domain" description="Soluble ligand binding" evidence="3">
    <location>
        <begin position="129"/>
        <end position="178"/>
    </location>
</feature>
<reference evidence="4" key="1">
    <citation type="journal article" date="2006" name="Nature">
        <title>Deciphering the evolution and metabolism of an anammox bacterium from a community genome.</title>
        <authorList>
            <person name="Strous M."/>
            <person name="Pelletier E."/>
            <person name="Mangenot S."/>
            <person name="Rattei T."/>
            <person name="Lehner A."/>
            <person name="Taylor M.W."/>
            <person name="Horn M."/>
            <person name="Daims H."/>
            <person name="Bartol-Mavel D."/>
            <person name="Wincker P."/>
            <person name="Barbe V."/>
            <person name="Fonknechten N."/>
            <person name="Vallenet D."/>
            <person name="Segurens B."/>
            <person name="Schenowitz-Truong C."/>
            <person name="Medigue C."/>
            <person name="Collingro A."/>
            <person name="Snel B."/>
            <person name="Dutilh B.E."/>
            <person name="OpDenCamp H.J.M."/>
            <person name="vanDerDrift C."/>
            <person name="Cirpus I."/>
            <person name="vanDePas-Schoonen K.T."/>
            <person name="Harhangi H.R."/>
            <person name="vanNiftrik L."/>
            <person name="Schmid M."/>
            <person name="Keltjens J."/>
            <person name="vanDeVossenberg J."/>
            <person name="Kartal B."/>
            <person name="Meier H."/>
            <person name="Frishman D."/>
            <person name="Huynen M.A."/>
            <person name="Mewes H."/>
            <person name="Weissenbach J."/>
            <person name="Jetten M.S.M."/>
            <person name="Wagner M."/>
            <person name="LePaslier D."/>
        </authorList>
    </citation>
    <scope>NUCLEOTIDE SEQUENCE</scope>
</reference>
<accession>Q1Q1R7</accession>
<dbReference type="EMBL" id="CT573071">
    <property type="protein sequence ID" value="CAJ73948.1"/>
    <property type="molecule type" value="Genomic_DNA"/>
</dbReference>
<keyword evidence="1" id="KW-0732">Signal</keyword>
<dbReference type="GO" id="GO:0015159">
    <property type="term" value="F:polysaccharide transmembrane transporter activity"/>
    <property type="evidence" value="ECO:0007669"/>
    <property type="project" value="InterPro"/>
</dbReference>
<reference evidence="4" key="2">
    <citation type="submission" date="2006-01" db="EMBL/GenBank/DDBJ databases">
        <authorList>
            <person name="Genoscope"/>
        </authorList>
    </citation>
    <scope>NUCLEOTIDE SEQUENCE</scope>
</reference>
<dbReference type="Pfam" id="PF10531">
    <property type="entry name" value="SLBB"/>
    <property type="match status" value="1"/>
</dbReference>
<gene>
    <name evidence="4" type="ORF">kuste3189</name>
</gene>
<proteinExistence type="predicted"/>
<dbReference type="Pfam" id="PF02563">
    <property type="entry name" value="Poly_export"/>
    <property type="match status" value="1"/>
</dbReference>
<dbReference type="InterPro" id="IPR019554">
    <property type="entry name" value="Soluble_ligand-bd"/>
</dbReference>
<evidence type="ECO:0000259" key="2">
    <source>
        <dbReference type="Pfam" id="PF02563"/>
    </source>
</evidence>
<evidence type="ECO:0000259" key="3">
    <source>
        <dbReference type="Pfam" id="PF10531"/>
    </source>
</evidence>
<dbReference type="InterPro" id="IPR003715">
    <property type="entry name" value="Poly_export_N"/>
</dbReference>
<organism evidence="4">
    <name type="scientific">Kuenenia stuttgartiensis</name>
    <dbReference type="NCBI Taxonomy" id="174633"/>
    <lineage>
        <taxon>Bacteria</taxon>
        <taxon>Pseudomonadati</taxon>
        <taxon>Planctomycetota</taxon>
        <taxon>Candidatus Brocadiia</taxon>
        <taxon>Candidatus Brocadiales</taxon>
        <taxon>Candidatus Brocadiaceae</taxon>
        <taxon>Candidatus Kuenenia</taxon>
    </lineage>
</organism>